<dbReference type="InterPro" id="IPR002110">
    <property type="entry name" value="Ankyrin_rpt"/>
</dbReference>
<sequence>MSHELVADVGLSTLYEPLQEEPIVDIVFVHGLQGHPKRTWTKHTGYESDKSEQTGTYKRGWRQRMGIRPKEGAGNEQPIKKRSSEVFWPADLLPRDCPNARILTFGYDSAVANFFGDAVSQNNVSAHAKDLLFALTRHRKICRSRPLILVAHSLGGIVVKESLRRAEIAEDAELKDFQSSLSAIVFLGVPHRGSGYAQMGDVLRRVAAVTGMDTNDRNVHTLRFSSRSDPGYVQVGGELSNLVENISLQKPELQQAIASESEVAESLSDVEQGCLQSLSFPEMDARFFGIFKALDGTCEWLFRQAEYTAWTDLKLSNQQSGLLCIKGKPGAGKSTLMKMMIKQIESGEHEKGATVLRFFFNSQNNTRLEVTMQGLFRSLLCQLLQQDKTLLQGFLPFYRRKVYMHGTDWGWYAEELKDCFWKMCMEQRRKPLFLIIDALDECDGTDLGVVINFFQDLLWSSAPEKPAVRVCFSSRYYPIVPLERCLEVHLDKHNKPDIIRYIERWLRPSDAVPGLKRLAAEISRRASGIFLWVVLVVNTIIKARDEGETMHRMLQMVQDLPKQLNDLIRQLLIAISDDRPEEALHIMKWVAFSRRAMSTRELRFAVEIGRMPNYKSHQQVLTSPTFISSDGQMEKLIRARTKGLVETRRYDGGSQGTEDSQATSTDHVEFIHGSVKEFLLLHQGFAILDSSLGDSPSGESHRYLATTCINHLGFEELPDLALITAEEEPLERQEAVEVAKPLYESFPFLEYSVDSVLEHVTKAAFSNTSIPSSRQAMDSIIRSFHIWRRLADLNLTRNYVERRGSSVTFGHVAAEYDLVEWMTLLIQQGLDVNCIGSRYGTLLQTAAVMGHERLVDQLFEAGADVGIYGHGRFGNALSAAAFSGKTHIVRAILARGPDVNVAEGEYGTALHTAAQLSDANEDIIDILLEAGADVNIHPLDCRYHDALQAAAFSGNKKIVKRLLDAGASVNARGGEYGSALQAAASQGHEAVVTLLLSKGADVNSDSGDYGSAVMLAASGGHLKIVRHLLALDLAPLIKESAPSGEPTAFSEELEQRIKDAIALAQDVKKFFEALEKPDILTMKTILDSGLDVNVRGGDFSSAWHAAAIDGNNDAIALLLSRASIKPDMRDWIGRTALWYAASEGHLRVVRQLLDTGLVDLTVKTANGRNLLWWPCHNGFVDVVRVLLEEGVSAHEEDMDEISPFMMAREEKRAAVLEVMEMESGVGLKGGGD</sequence>
<evidence type="ECO:0000313" key="6">
    <source>
        <dbReference type="Proteomes" id="UP001276659"/>
    </source>
</evidence>
<dbReference type="PANTHER" id="PTHR10039:SF5">
    <property type="entry name" value="NACHT DOMAIN-CONTAINING PROTEIN"/>
    <property type="match status" value="1"/>
</dbReference>
<feature type="repeat" description="ANK" evidence="2">
    <location>
        <begin position="975"/>
        <end position="1007"/>
    </location>
</feature>
<dbReference type="InterPro" id="IPR056884">
    <property type="entry name" value="NPHP3-like_N"/>
</dbReference>
<evidence type="ECO:0000256" key="1">
    <source>
        <dbReference type="ARBA" id="ARBA00022737"/>
    </source>
</evidence>
<dbReference type="InterPro" id="IPR036770">
    <property type="entry name" value="Ankyrin_rpt-contain_sf"/>
</dbReference>
<evidence type="ECO:0000313" key="5">
    <source>
        <dbReference type="EMBL" id="KAK3178317.1"/>
    </source>
</evidence>
<dbReference type="Pfam" id="PF24883">
    <property type="entry name" value="NPHP3_N"/>
    <property type="match status" value="1"/>
</dbReference>
<gene>
    <name evidence="5" type="ORF">OEA41_000450</name>
</gene>
<keyword evidence="2" id="KW-0040">ANK repeat</keyword>
<dbReference type="Pfam" id="PF12796">
    <property type="entry name" value="Ank_2"/>
    <property type="match status" value="3"/>
</dbReference>
<evidence type="ECO:0000256" key="3">
    <source>
        <dbReference type="SAM" id="MobiDB-lite"/>
    </source>
</evidence>
<feature type="domain" description="Nephrocystin 3-like N-terminal" evidence="4">
    <location>
        <begin position="296"/>
        <end position="475"/>
    </location>
</feature>
<dbReference type="Gene3D" id="3.40.50.1820">
    <property type="entry name" value="alpha/beta hydrolase"/>
    <property type="match status" value="1"/>
</dbReference>
<protein>
    <recommendedName>
        <fullName evidence="4">Nephrocystin 3-like N-terminal domain-containing protein</fullName>
    </recommendedName>
</protein>
<accession>A0AAE0DPU0</accession>
<dbReference type="InterPro" id="IPR029058">
    <property type="entry name" value="AB_hydrolase_fold"/>
</dbReference>
<dbReference type="InterPro" id="IPR027417">
    <property type="entry name" value="P-loop_NTPase"/>
</dbReference>
<dbReference type="AlphaFoldDB" id="A0AAE0DPU0"/>
<comment type="caution">
    <text evidence="5">The sequence shown here is derived from an EMBL/GenBank/DDBJ whole genome shotgun (WGS) entry which is preliminary data.</text>
</comment>
<dbReference type="Proteomes" id="UP001276659">
    <property type="component" value="Unassembled WGS sequence"/>
</dbReference>
<feature type="repeat" description="ANK" evidence="2">
    <location>
        <begin position="1132"/>
        <end position="1156"/>
    </location>
</feature>
<dbReference type="SUPFAM" id="SSF53474">
    <property type="entry name" value="alpha/beta-Hydrolases"/>
    <property type="match status" value="1"/>
</dbReference>
<feature type="repeat" description="ANK" evidence="2">
    <location>
        <begin position="905"/>
        <end position="939"/>
    </location>
</feature>
<feature type="region of interest" description="Disordered" evidence="3">
    <location>
        <begin position="40"/>
        <end position="59"/>
    </location>
</feature>
<keyword evidence="1" id="KW-0677">Repeat</keyword>
<proteinExistence type="predicted"/>
<dbReference type="SMART" id="SM00248">
    <property type="entry name" value="ANK"/>
    <property type="match status" value="10"/>
</dbReference>
<dbReference type="SUPFAM" id="SSF52540">
    <property type="entry name" value="P-loop containing nucleoside triphosphate hydrolases"/>
    <property type="match status" value="1"/>
</dbReference>
<feature type="repeat" description="ANK" evidence="2">
    <location>
        <begin position="942"/>
        <end position="974"/>
    </location>
</feature>
<evidence type="ECO:0000256" key="2">
    <source>
        <dbReference type="PROSITE-ProRule" id="PRU00023"/>
    </source>
</evidence>
<organism evidence="5 6">
    <name type="scientific">Lepraria neglecta</name>
    <dbReference type="NCBI Taxonomy" id="209136"/>
    <lineage>
        <taxon>Eukaryota</taxon>
        <taxon>Fungi</taxon>
        <taxon>Dikarya</taxon>
        <taxon>Ascomycota</taxon>
        <taxon>Pezizomycotina</taxon>
        <taxon>Lecanoromycetes</taxon>
        <taxon>OSLEUM clade</taxon>
        <taxon>Lecanoromycetidae</taxon>
        <taxon>Lecanorales</taxon>
        <taxon>Lecanorineae</taxon>
        <taxon>Stereocaulaceae</taxon>
        <taxon>Lepraria</taxon>
    </lineage>
</organism>
<reference evidence="5" key="1">
    <citation type="submission" date="2022-11" db="EMBL/GenBank/DDBJ databases">
        <title>Chromosomal genome sequence assembly and mating type (MAT) locus characterization of the leprose asexual lichenized fungus Lepraria neglecta (Nyl.) Erichsen.</title>
        <authorList>
            <person name="Allen J.L."/>
            <person name="Pfeffer B."/>
        </authorList>
    </citation>
    <scope>NUCLEOTIDE SEQUENCE</scope>
    <source>
        <strain evidence="5">Allen 5258</strain>
    </source>
</reference>
<name>A0AAE0DPU0_9LECA</name>
<keyword evidence="6" id="KW-1185">Reference proteome</keyword>
<dbReference type="SUPFAM" id="SSF48403">
    <property type="entry name" value="Ankyrin repeat"/>
    <property type="match status" value="2"/>
</dbReference>
<dbReference type="Gene3D" id="1.25.40.20">
    <property type="entry name" value="Ankyrin repeat-containing domain"/>
    <property type="match status" value="3"/>
</dbReference>
<evidence type="ECO:0000259" key="4">
    <source>
        <dbReference type="Pfam" id="PF24883"/>
    </source>
</evidence>
<dbReference type="EMBL" id="JASNWA010000003">
    <property type="protein sequence ID" value="KAK3178317.1"/>
    <property type="molecule type" value="Genomic_DNA"/>
</dbReference>
<dbReference type="Gene3D" id="3.40.50.300">
    <property type="entry name" value="P-loop containing nucleotide triphosphate hydrolases"/>
    <property type="match status" value="1"/>
</dbReference>
<dbReference type="PROSITE" id="PS50088">
    <property type="entry name" value="ANK_REPEAT"/>
    <property type="match status" value="4"/>
</dbReference>
<dbReference type="PROSITE" id="PS50297">
    <property type="entry name" value="ANK_REP_REGION"/>
    <property type="match status" value="4"/>
</dbReference>
<dbReference type="PANTHER" id="PTHR10039">
    <property type="entry name" value="AMELOGENIN"/>
    <property type="match status" value="1"/>
</dbReference>